<dbReference type="AlphaFoldDB" id="A0A4V6HRX8"/>
<dbReference type="CDD" id="cd06171">
    <property type="entry name" value="Sigma70_r4"/>
    <property type="match status" value="1"/>
</dbReference>
<protein>
    <submittedName>
        <fullName evidence="8">Sigma-W factor</fullName>
    </submittedName>
</protein>
<comment type="similarity">
    <text evidence="1">Belongs to the sigma-70 factor family. ECF subfamily.</text>
</comment>
<dbReference type="SUPFAM" id="SSF88659">
    <property type="entry name" value="Sigma3 and sigma4 domains of RNA polymerase sigma factors"/>
    <property type="match status" value="1"/>
</dbReference>
<evidence type="ECO:0000256" key="3">
    <source>
        <dbReference type="ARBA" id="ARBA00023082"/>
    </source>
</evidence>
<reference evidence="8 9" key="1">
    <citation type="journal article" date="2019" name="Anaerobe">
        <title>Detection of Robinsoniella peoriensis in multiple bone samples of a trauma patient.</title>
        <authorList>
            <person name="Schrottner P."/>
            <person name="Hartwich K."/>
            <person name="Bunk B."/>
            <person name="Schober I."/>
            <person name="Helbig S."/>
            <person name="Rudolph W.W."/>
            <person name="Gunzer F."/>
        </authorList>
    </citation>
    <scope>NUCLEOTIDE SEQUENCE [LARGE SCALE GENOMIC DNA]</scope>
    <source>
        <strain evidence="8 9">DSM 106044</strain>
    </source>
</reference>
<dbReference type="EMBL" id="QGQD01000047">
    <property type="protein sequence ID" value="TLD00778.1"/>
    <property type="molecule type" value="Genomic_DNA"/>
</dbReference>
<dbReference type="InterPro" id="IPR013324">
    <property type="entry name" value="RNA_pol_sigma_r3/r4-like"/>
</dbReference>
<dbReference type="InterPro" id="IPR013325">
    <property type="entry name" value="RNA_pol_sigma_r2"/>
</dbReference>
<dbReference type="PANTHER" id="PTHR43133">
    <property type="entry name" value="RNA POLYMERASE ECF-TYPE SIGMA FACTO"/>
    <property type="match status" value="1"/>
</dbReference>
<sequence length="185" mass="22265">MDDRQLVHEVQHGNKQYLNDIAEKYYDDIYRFCCYQTGDRDQSYDLAQETFLRFIRYIDNYRYRNLKGYLLTIAMNVCRDFYHGEKKRQVDISLNDEEAGYEAEQISGDDLTFQMIKKENSGYIWKALTALPQMQKEVIILHCYYEMKYREISKMTGAKTATVKSRMKQGMEKLKHLLKKEDFYE</sequence>
<dbReference type="RefSeq" id="WP_070041437.1">
    <property type="nucleotide sequence ID" value="NZ_CABMJZ010000067.1"/>
</dbReference>
<evidence type="ECO:0000259" key="7">
    <source>
        <dbReference type="Pfam" id="PF08281"/>
    </source>
</evidence>
<gene>
    <name evidence="8" type="primary">sigW_2</name>
    <name evidence="8" type="ORF">DSM106044_02354</name>
</gene>
<keyword evidence="9" id="KW-1185">Reference proteome</keyword>
<organism evidence="8 9">
    <name type="scientific">Robinsoniella peoriensis</name>
    <dbReference type="NCBI Taxonomy" id="180332"/>
    <lineage>
        <taxon>Bacteria</taxon>
        <taxon>Bacillati</taxon>
        <taxon>Bacillota</taxon>
        <taxon>Clostridia</taxon>
        <taxon>Lachnospirales</taxon>
        <taxon>Lachnospiraceae</taxon>
        <taxon>Robinsoniella</taxon>
    </lineage>
</organism>
<dbReference type="Gene3D" id="1.10.1740.10">
    <property type="match status" value="1"/>
</dbReference>
<feature type="domain" description="RNA polymerase sigma factor 70 region 4 type 2" evidence="7">
    <location>
        <begin position="123"/>
        <end position="174"/>
    </location>
</feature>
<dbReference type="InterPro" id="IPR007627">
    <property type="entry name" value="RNA_pol_sigma70_r2"/>
</dbReference>
<evidence type="ECO:0000259" key="6">
    <source>
        <dbReference type="Pfam" id="PF04542"/>
    </source>
</evidence>
<evidence type="ECO:0000313" key="9">
    <source>
        <dbReference type="Proteomes" id="UP000306509"/>
    </source>
</evidence>
<evidence type="ECO:0000256" key="4">
    <source>
        <dbReference type="ARBA" id="ARBA00023125"/>
    </source>
</evidence>
<dbReference type="Pfam" id="PF04542">
    <property type="entry name" value="Sigma70_r2"/>
    <property type="match status" value="1"/>
</dbReference>
<evidence type="ECO:0000313" key="8">
    <source>
        <dbReference type="EMBL" id="TLD00778.1"/>
    </source>
</evidence>
<dbReference type="InterPro" id="IPR013249">
    <property type="entry name" value="RNA_pol_sigma70_r4_t2"/>
</dbReference>
<keyword evidence="5" id="KW-0804">Transcription</keyword>
<dbReference type="Proteomes" id="UP000306509">
    <property type="component" value="Unassembled WGS sequence"/>
</dbReference>
<dbReference type="PANTHER" id="PTHR43133:SF8">
    <property type="entry name" value="RNA POLYMERASE SIGMA FACTOR HI_1459-RELATED"/>
    <property type="match status" value="1"/>
</dbReference>
<dbReference type="NCBIfam" id="TIGR02937">
    <property type="entry name" value="sigma70-ECF"/>
    <property type="match status" value="1"/>
</dbReference>
<dbReference type="GO" id="GO:0016987">
    <property type="term" value="F:sigma factor activity"/>
    <property type="evidence" value="ECO:0007669"/>
    <property type="project" value="UniProtKB-KW"/>
</dbReference>
<dbReference type="STRING" id="180332.GCA_000797495_00054"/>
<evidence type="ECO:0000256" key="5">
    <source>
        <dbReference type="ARBA" id="ARBA00023163"/>
    </source>
</evidence>
<evidence type="ECO:0000256" key="1">
    <source>
        <dbReference type="ARBA" id="ARBA00010641"/>
    </source>
</evidence>
<dbReference type="OrthoDB" id="1918609at2"/>
<comment type="caution">
    <text evidence="8">The sequence shown here is derived from an EMBL/GenBank/DDBJ whole genome shotgun (WGS) entry which is preliminary data.</text>
</comment>
<proteinExistence type="inferred from homology"/>
<evidence type="ECO:0000256" key="2">
    <source>
        <dbReference type="ARBA" id="ARBA00023015"/>
    </source>
</evidence>
<dbReference type="Pfam" id="PF08281">
    <property type="entry name" value="Sigma70_r4_2"/>
    <property type="match status" value="1"/>
</dbReference>
<dbReference type="InterPro" id="IPR036388">
    <property type="entry name" value="WH-like_DNA-bd_sf"/>
</dbReference>
<accession>A0A4V6HRX8</accession>
<dbReference type="InterPro" id="IPR039425">
    <property type="entry name" value="RNA_pol_sigma-70-like"/>
</dbReference>
<dbReference type="GO" id="GO:0006352">
    <property type="term" value="P:DNA-templated transcription initiation"/>
    <property type="evidence" value="ECO:0007669"/>
    <property type="project" value="InterPro"/>
</dbReference>
<dbReference type="InterPro" id="IPR014284">
    <property type="entry name" value="RNA_pol_sigma-70_dom"/>
</dbReference>
<feature type="domain" description="RNA polymerase sigma-70 region 2" evidence="6">
    <location>
        <begin position="22"/>
        <end position="86"/>
    </location>
</feature>
<keyword evidence="4" id="KW-0238">DNA-binding</keyword>
<keyword evidence="3" id="KW-0731">Sigma factor</keyword>
<keyword evidence="2" id="KW-0805">Transcription regulation</keyword>
<name>A0A4V6HRX8_9FIRM</name>
<dbReference type="SUPFAM" id="SSF88946">
    <property type="entry name" value="Sigma2 domain of RNA polymerase sigma factors"/>
    <property type="match status" value="1"/>
</dbReference>
<dbReference type="Gene3D" id="1.10.10.10">
    <property type="entry name" value="Winged helix-like DNA-binding domain superfamily/Winged helix DNA-binding domain"/>
    <property type="match status" value="1"/>
</dbReference>
<dbReference type="GO" id="GO:0003677">
    <property type="term" value="F:DNA binding"/>
    <property type="evidence" value="ECO:0007669"/>
    <property type="project" value="UniProtKB-KW"/>
</dbReference>